<evidence type="ECO:0000256" key="1">
    <source>
        <dbReference type="SAM" id="Phobius"/>
    </source>
</evidence>
<gene>
    <name evidence="3" type="ORF">TDIB3V08_LOCUS2895</name>
</gene>
<dbReference type="Pfam" id="PF13837">
    <property type="entry name" value="Myb_DNA-bind_4"/>
    <property type="match status" value="1"/>
</dbReference>
<sequence length="150" mass="17139">MDTRRNSRPFWTKQETLYLINLMKEKNFFTLLQKKRYRTASIYKLMEEQMREAGSEKNHEQIRAKWKALKASYAAARKGISYSNNREVCPFEPELDALLGKRYNSNHSKEPDTSTDGLDDATLKSNSGTSVFSLLALVAALLVLSVSLLV</sequence>
<reference evidence="3" key="1">
    <citation type="submission" date="2020-11" db="EMBL/GenBank/DDBJ databases">
        <authorList>
            <person name="Tran Van P."/>
        </authorList>
    </citation>
    <scope>NUCLEOTIDE SEQUENCE</scope>
</reference>
<keyword evidence="1" id="KW-0472">Membrane</keyword>
<accession>A0A7R8VDT3</accession>
<feature type="transmembrane region" description="Helical" evidence="1">
    <location>
        <begin position="131"/>
        <end position="149"/>
    </location>
</feature>
<dbReference type="PANTHER" id="PTHR47595">
    <property type="entry name" value="HEAT SHOCK 70 KDA PROTEIN 14"/>
    <property type="match status" value="1"/>
</dbReference>
<dbReference type="PANTHER" id="PTHR47595:SF1">
    <property type="entry name" value="MYB_SANT-LIKE DNA-BINDING DOMAIN-CONTAINING PROTEIN"/>
    <property type="match status" value="1"/>
</dbReference>
<keyword evidence="1" id="KW-0812">Transmembrane</keyword>
<dbReference type="Gene3D" id="1.10.10.60">
    <property type="entry name" value="Homeodomain-like"/>
    <property type="match status" value="1"/>
</dbReference>
<keyword evidence="1" id="KW-1133">Transmembrane helix</keyword>
<dbReference type="EMBL" id="OA565221">
    <property type="protein sequence ID" value="CAD7196554.1"/>
    <property type="molecule type" value="Genomic_DNA"/>
</dbReference>
<dbReference type="InterPro" id="IPR044822">
    <property type="entry name" value="Myb_DNA-bind_4"/>
</dbReference>
<dbReference type="AlphaFoldDB" id="A0A7R8VDT3"/>
<proteinExistence type="predicted"/>
<protein>
    <recommendedName>
        <fullName evidence="2">Myb/SANT-like DNA-binding domain-containing protein</fullName>
    </recommendedName>
</protein>
<feature type="domain" description="Myb/SANT-like DNA-binding" evidence="2">
    <location>
        <begin position="8"/>
        <end position="98"/>
    </location>
</feature>
<evidence type="ECO:0000259" key="2">
    <source>
        <dbReference type="Pfam" id="PF13837"/>
    </source>
</evidence>
<organism evidence="3">
    <name type="scientific">Timema douglasi</name>
    <name type="common">Walking stick</name>
    <dbReference type="NCBI Taxonomy" id="61478"/>
    <lineage>
        <taxon>Eukaryota</taxon>
        <taxon>Metazoa</taxon>
        <taxon>Ecdysozoa</taxon>
        <taxon>Arthropoda</taxon>
        <taxon>Hexapoda</taxon>
        <taxon>Insecta</taxon>
        <taxon>Pterygota</taxon>
        <taxon>Neoptera</taxon>
        <taxon>Polyneoptera</taxon>
        <taxon>Phasmatodea</taxon>
        <taxon>Timematodea</taxon>
        <taxon>Timematoidea</taxon>
        <taxon>Timematidae</taxon>
        <taxon>Timema</taxon>
    </lineage>
</organism>
<name>A0A7R8VDT3_TIMDO</name>
<evidence type="ECO:0000313" key="3">
    <source>
        <dbReference type="EMBL" id="CAD7196554.1"/>
    </source>
</evidence>